<evidence type="ECO:0000259" key="1">
    <source>
        <dbReference type="Pfam" id="PF13477"/>
    </source>
</evidence>
<reference evidence="2 3" key="2">
    <citation type="submission" date="2014-09" db="EMBL/GenBank/DDBJ databases">
        <authorList>
            <consortium name="NBRP consortium"/>
            <person name="Sawabe T."/>
            <person name="Meirelles P."/>
            <person name="Nakanishi M."/>
            <person name="Sayaka M."/>
            <person name="Hattori M."/>
            <person name="Ohkuma M."/>
        </authorList>
    </citation>
    <scope>NUCLEOTIDE SEQUENCE [LARGE SCALE GENOMIC DNA]</scope>
    <source>
        <strain evidence="2 3">JCM 19240</strain>
    </source>
</reference>
<dbReference type="InterPro" id="IPR028098">
    <property type="entry name" value="Glyco_trans_4-like_N"/>
</dbReference>
<evidence type="ECO:0000313" key="3">
    <source>
        <dbReference type="Proteomes" id="UP000029224"/>
    </source>
</evidence>
<proteinExistence type="predicted"/>
<dbReference type="GO" id="GO:0016757">
    <property type="term" value="F:glycosyltransferase activity"/>
    <property type="evidence" value="ECO:0007669"/>
    <property type="project" value="TreeGrafter"/>
</dbReference>
<name>A0A090TCD4_9VIBR</name>
<keyword evidence="2" id="KW-0808">Transferase</keyword>
<organism evidence="2 3">
    <name type="scientific">Vibrio maritimus</name>
    <dbReference type="NCBI Taxonomy" id="990268"/>
    <lineage>
        <taxon>Bacteria</taxon>
        <taxon>Pseudomonadati</taxon>
        <taxon>Pseudomonadota</taxon>
        <taxon>Gammaproteobacteria</taxon>
        <taxon>Vibrionales</taxon>
        <taxon>Vibrionaceae</taxon>
        <taxon>Vibrio</taxon>
    </lineage>
</organism>
<dbReference type="EMBL" id="BBMT01000018">
    <property type="protein sequence ID" value="GAL37551.1"/>
    <property type="molecule type" value="Genomic_DNA"/>
</dbReference>
<accession>A0A090TCD4</accession>
<evidence type="ECO:0000313" key="2">
    <source>
        <dbReference type="EMBL" id="GAL37551.1"/>
    </source>
</evidence>
<dbReference type="CDD" id="cd03808">
    <property type="entry name" value="GT4_CapM-like"/>
    <property type="match status" value="1"/>
</dbReference>
<dbReference type="Pfam" id="PF13692">
    <property type="entry name" value="Glyco_trans_1_4"/>
    <property type="match status" value="1"/>
</dbReference>
<dbReference type="PANTHER" id="PTHR12526:SF638">
    <property type="entry name" value="SPORE COAT PROTEIN SA"/>
    <property type="match status" value="1"/>
</dbReference>
<protein>
    <submittedName>
        <fullName evidence="2">UDP-N-acetylgalactosaminyltransferase</fullName>
    </submittedName>
</protein>
<comment type="caution">
    <text evidence="2">The sequence shown here is derived from an EMBL/GenBank/DDBJ whole genome shotgun (WGS) entry which is preliminary data.</text>
</comment>
<gene>
    <name evidence="2" type="ORF">JCM19240_698</name>
</gene>
<keyword evidence="3" id="KW-1185">Reference proteome</keyword>
<dbReference type="Proteomes" id="UP000029224">
    <property type="component" value="Unassembled WGS sequence"/>
</dbReference>
<dbReference type="PANTHER" id="PTHR12526">
    <property type="entry name" value="GLYCOSYLTRANSFERASE"/>
    <property type="match status" value="1"/>
</dbReference>
<sequence length="336" mass="37681">MSANTSWYLYNFRSSTIKALQDRGFAVVCLSPHDDYSQKLVEELGCRWCNLKLDNKGSNPFVDLLLFFRLLRFYKKEKPFVSFNFTVKNNIYGTWAARFSRSKVINNVSGLGTAFIREDFTSKIVRLLYRLSQPLANKVFCQNPEDMDLLIDNKLVSKNKLILIPGSGVNVNKFNPSMKLVRSFCEPFRFLFVGRLLGDKGVRELVSAAHKLASDGYSFTITLCGFAGVDNISALSPDELDSLEEFDYIQWVGSSDNIAQVYAKSDCVVLPSYREGMPRTLLEAGAMGLPSITTDVPGCRHIIIHGVNGLLCKVRCSESLADQMVAMMTLDSTSYN</sequence>
<dbReference type="SUPFAM" id="SSF53756">
    <property type="entry name" value="UDP-Glycosyltransferase/glycogen phosphorylase"/>
    <property type="match status" value="1"/>
</dbReference>
<dbReference type="Gene3D" id="3.40.50.2000">
    <property type="entry name" value="Glycogen Phosphorylase B"/>
    <property type="match status" value="2"/>
</dbReference>
<reference evidence="2 3" key="1">
    <citation type="submission" date="2014-09" db="EMBL/GenBank/DDBJ databases">
        <title>Vibrio maritimus JCM 19240. (C210) whole genome shotgun sequence.</title>
        <authorList>
            <person name="Sawabe T."/>
            <person name="Meirelles P."/>
            <person name="Nakanishi M."/>
            <person name="Sayaka M."/>
            <person name="Hattori M."/>
            <person name="Ohkuma M."/>
        </authorList>
    </citation>
    <scope>NUCLEOTIDE SEQUENCE [LARGE SCALE GENOMIC DNA]</scope>
    <source>
        <strain evidence="2 3">JCM 19240</strain>
    </source>
</reference>
<dbReference type="Pfam" id="PF13477">
    <property type="entry name" value="Glyco_trans_4_2"/>
    <property type="match status" value="1"/>
</dbReference>
<dbReference type="AlphaFoldDB" id="A0A090TCD4"/>
<feature type="domain" description="Glycosyltransferase subfamily 4-like N-terminal" evidence="1">
    <location>
        <begin position="4"/>
        <end position="143"/>
    </location>
</feature>